<organism evidence="2 3">
    <name type="scientific">Vibrio natriegens NBRC 15636 = ATCC 14048 = DSM 759</name>
    <dbReference type="NCBI Taxonomy" id="1219067"/>
    <lineage>
        <taxon>Bacteria</taxon>
        <taxon>Pseudomonadati</taxon>
        <taxon>Pseudomonadota</taxon>
        <taxon>Gammaproteobacteria</taxon>
        <taxon>Vibrionales</taxon>
        <taxon>Vibrionaceae</taxon>
        <taxon>Vibrio</taxon>
    </lineage>
</organism>
<keyword evidence="3" id="KW-1185">Reference proteome</keyword>
<evidence type="ECO:0000313" key="2">
    <source>
        <dbReference type="EMBL" id="ANQ12390.1"/>
    </source>
</evidence>
<dbReference type="EMBL" id="CP016345">
    <property type="protein sequence ID" value="ANQ12390.1"/>
    <property type="molecule type" value="Genomic_DNA"/>
</dbReference>
<sequence>MNEPIEITPEELEQITTFWEITVLTAKRNLSVIKNNLHQESGNQIELLQEVRKHSVRAQELLEGIHTSLKEVPKGFVKATIYGVLPKRESHIGICLLTENEEKLRFFVPEEDIESMLNSVVDHDTPTPTSHQADQTHQVRCR</sequence>
<dbReference type="AlphaFoldDB" id="A0AAN0Y1T3"/>
<protein>
    <submittedName>
        <fullName evidence="2">Uncharacterized protein</fullName>
    </submittedName>
</protein>
<feature type="region of interest" description="Disordered" evidence="1">
    <location>
        <begin position="121"/>
        <end position="142"/>
    </location>
</feature>
<accession>A0AAN0Y1T3</accession>
<dbReference type="GeneID" id="70915791"/>
<feature type="compositionally biased region" description="Polar residues" evidence="1">
    <location>
        <begin position="126"/>
        <end position="142"/>
    </location>
</feature>
<evidence type="ECO:0000256" key="1">
    <source>
        <dbReference type="SAM" id="MobiDB-lite"/>
    </source>
</evidence>
<gene>
    <name evidence="2" type="ORF">BA890_06310</name>
</gene>
<evidence type="ECO:0000313" key="3">
    <source>
        <dbReference type="Proteomes" id="UP000092741"/>
    </source>
</evidence>
<dbReference type="RefSeq" id="WP_020333059.1">
    <property type="nucleotide sequence ID" value="NZ_ATFJ01000002.1"/>
</dbReference>
<name>A0AAN0Y1T3_VIBNA</name>
<dbReference type="KEGG" id="vna:PN96_07040"/>
<dbReference type="Proteomes" id="UP000092741">
    <property type="component" value="Chromosome 1"/>
</dbReference>
<reference evidence="2 3" key="1">
    <citation type="submission" date="2016-07" db="EMBL/GenBank/DDBJ databases">
        <title>Developing Vibrio natriegens as a novel, fast-growing host for biotechnology.</title>
        <authorList>
            <person name="Weinstock M.T."/>
            <person name="Hesek E.D."/>
            <person name="Wilson C.M."/>
            <person name="Gibson D.G."/>
        </authorList>
    </citation>
    <scope>NUCLEOTIDE SEQUENCE [LARGE SCALE GENOMIC DNA]</scope>
    <source>
        <strain evidence="2 3">ATCC 14048</strain>
    </source>
</reference>
<proteinExistence type="predicted"/>